<dbReference type="Pfam" id="PF00392">
    <property type="entry name" value="GntR"/>
    <property type="match status" value="2"/>
</dbReference>
<evidence type="ECO:0000256" key="3">
    <source>
        <dbReference type="ARBA" id="ARBA00023163"/>
    </source>
</evidence>
<dbReference type="InterPro" id="IPR008920">
    <property type="entry name" value="TF_FadR/GntR_C"/>
</dbReference>
<evidence type="ECO:0000256" key="2">
    <source>
        <dbReference type="ARBA" id="ARBA00023125"/>
    </source>
</evidence>
<keyword evidence="1" id="KW-0805">Transcription regulation</keyword>
<gene>
    <name evidence="6" type="ORF">GCM10023321_74440</name>
</gene>
<dbReference type="InterPro" id="IPR036388">
    <property type="entry name" value="WH-like_DNA-bd_sf"/>
</dbReference>
<dbReference type="InterPro" id="IPR000524">
    <property type="entry name" value="Tscrpt_reg_HTH_GntR"/>
</dbReference>
<dbReference type="InterPro" id="IPR036390">
    <property type="entry name" value="WH_DNA-bd_sf"/>
</dbReference>
<feature type="domain" description="HTH gntR-type" evidence="5">
    <location>
        <begin position="34"/>
        <end position="103"/>
    </location>
</feature>
<keyword evidence="7" id="KW-1185">Reference proteome</keyword>
<dbReference type="RefSeq" id="WP_345703453.1">
    <property type="nucleotide sequence ID" value="NZ_BAABJP010000055.1"/>
</dbReference>
<dbReference type="Gene3D" id="1.20.120.530">
    <property type="entry name" value="GntR ligand-binding domain-like"/>
    <property type="match status" value="2"/>
</dbReference>
<dbReference type="EMBL" id="BAABJP010000055">
    <property type="protein sequence ID" value="GAA5173277.1"/>
    <property type="molecule type" value="Genomic_DNA"/>
</dbReference>
<dbReference type="Gene3D" id="1.10.10.10">
    <property type="entry name" value="Winged helix-like DNA-binding domain superfamily/Winged helix DNA-binding domain"/>
    <property type="match status" value="2"/>
</dbReference>
<dbReference type="InterPro" id="IPR011711">
    <property type="entry name" value="GntR_C"/>
</dbReference>
<evidence type="ECO:0000256" key="4">
    <source>
        <dbReference type="SAM" id="MobiDB-lite"/>
    </source>
</evidence>
<sequence length="512" mass="55698">MIAYYDARPTAEPNARPGRSSTAGTANVDLAGSGKLAARVATKIEQDIVRRGWPVGQMLGSETELRERYQVSRAVLREAIRLVEHHQVAAMRRGPAGGLVVKAPDAGAATGAMMVYLEFVGTTLEHLLAARMILEPLSVVLAAEQVTEAGISRLREVLEVESDPVARRDGQVRERLHLVIAELSGNPTLRLFVDVLLRLTWQYTQGAMHQLPDVSHPAVTEADDAHQAIVAAVIAGESARAEFRTVQHLEAGTEFLRYWRPAASDAAGSIWSMPTRGAGQDRKLAEVVAQRILNEITSSGWEVGAVIGSEAALLAKFEVSRAVLREAVRLLEYHSVARMRRGPGGGLVVAKPDPSASIEAMSLYLGFQGIKTEDLRVVREAVELACMDRVAARADRPEVARRLRTVLHADEPINPFGGGQERTPAPAHQLHLELAELSGNPVLGLFLRIIITLWSRQGEAHSGRPTPDASSGEERATTEAHQGIVDALLAGDGGLARHRMRRHLELVTEWWQ</sequence>
<keyword evidence="3" id="KW-0804">Transcription</keyword>
<proteinExistence type="predicted"/>
<accession>A0ABP9R9L9</accession>
<feature type="region of interest" description="Disordered" evidence="4">
    <location>
        <begin position="459"/>
        <end position="479"/>
    </location>
</feature>
<name>A0ABP9R9L9_9PSEU</name>
<dbReference type="SMART" id="SM00345">
    <property type="entry name" value="HTH_GNTR"/>
    <property type="match status" value="2"/>
</dbReference>
<dbReference type="SUPFAM" id="SSF48008">
    <property type="entry name" value="GntR ligand-binding domain-like"/>
    <property type="match status" value="2"/>
</dbReference>
<evidence type="ECO:0000313" key="6">
    <source>
        <dbReference type="EMBL" id="GAA5173277.1"/>
    </source>
</evidence>
<feature type="region of interest" description="Disordered" evidence="4">
    <location>
        <begin position="1"/>
        <end position="27"/>
    </location>
</feature>
<dbReference type="PROSITE" id="PS50949">
    <property type="entry name" value="HTH_GNTR"/>
    <property type="match status" value="2"/>
</dbReference>
<dbReference type="Pfam" id="PF07729">
    <property type="entry name" value="FCD"/>
    <property type="match status" value="2"/>
</dbReference>
<dbReference type="Proteomes" id="UP001428817">
    <property type="component" value="Unassembled WGS sequence"/>
</dbReference>
<organism evidence="6 7">
    <name type="scientific">Pseudonocardia eucalypti</name>
    <dbReference type="NCBI Taxonomy" id="648755"/>
    <lineage>
        <taxon>Bacteria</taxon>
        <taxon>Bacillati</taxon>
        <taxon>Actinomycetota</taxon>
        <taxon>Actinomycetes</taxon>
        <taxon>Pseudonocardiales</taxon>
        <taxon>Pseudonocardiaceae</taxon>
        <taxon>Pseudonocardia</taxon>
    </lineage>
</organism>
<dbReference type="PANTHER" id="PTHR43537:SF51">
    <property type="entry name" value="HTH-TYPE TRANSCRIPTIONAL REGULATOR LGOR-RELATED"/>
    <property type="match status" value="1"/>
</dbReference>
<dbReference type="SMART" id="SM00895">
    <property type="entry name" value="FCD"/>
    <property type="match status" value="2"/>
</dbReference>
<feature type="domain" description="HTH gntR-type" evidence="5">
    <location>
        <begin position="282"/>
        <end position="352"/>
    </location>
</feature>
<dbReference type="PANTHER" id="PTHR43537">
    <property type="entry name" value="TRANSCRIPTIONAL REGULATOR, GNTR FAMILY"/>
    <property type="match status" value="1"/>
</dbReference>
<protein>
    <submittedName>
        <fullName evidence="6">FCD domain-containing protein</fullName>
    </submittedName>
</protein>
<dbReference type="SUPFAM" id="SSF46785">
    <property type="entry name" value="Winged helix' DNA-binding domain"/>
    <property type="match status" value="2"/>
</dbReference>
<evidence type="ECO:0000256" key="1">
    <source>
        <dbReference type="ARBA" id="ARBA00023015"/>
    </source>
</evidence>
<evidence type="ECO:0000259" key="5">
    <source>
        <dbReference type="PROSITE" id="PS50949"/>
    </source>
</evidence>
<reference evidence="7" key="1">
    <citation type="journal article" date="2019" name="Int. J. Syst. Evol. Microbiol.">
        <title>The Global Catalogue of Microorganisms (GCM) 10K type strain sequencing project: providing services to taxonomists for standard genome sequencing and annotation.</title>
        <authorList>
            <consortium name="The Broad Institute Genomics Platform"/>
            <consortium name="The Broad Institute Genome Sequencing Center for Infectious Disease"/>
            <person name="Wu L."/>
            <person name="Ma J."/>
        </authorList>
    </citation>
    <scope>NUCLEOTIDE SEQUENCE [LARGE SCALE GENOMIC DNA]</scope>
    <source>
        <strain evidence="7">JCM 18303</strain>
    </source>
</reference>
<comment type="caution">
    <text evidence="6">The sequence shown here is derived from an EMBL/GenBank/DDBJ whole genome shotgun (WGS) entry which is preliminary data.</text>
</comment>
<keyword evidence="2" id="KW-0238">DNA-binding</keyword>
<evidence type="ECO:0000313" key="7">
    <source>
        <dbReference type="Proteomes" id="UP001428817"/>
    </source>
</evidence>